<dbReference type="EMBL" id="AE016818">
    <property type="protein sequence ID" value="AAS52606.1"/>
    <property type="molecule type" value="Genomic_DNA"/>
</dbReference>
<organism evidence="6 7">
    <name type="scientific">Eremothecium gossypii (strain ATCC 10895 / CBS 109.51 / FGSC 9923 / NRRL Y-1056)</name>
    <name type="common">Yeast</name>
    <name type="synonym">Ashbya gossypii</name>
    <dbReference type="NCBI Taxonomy" id="284811"/>
    <lineage>
        <taxon>Eukaryota</taxon>
        <taxon>Fungi</taxon>
        <taxon>Dikarya</taxon>
        <taxon>Ascomycota</taxon>
        <taxon>Saccharomycotina</taxon>
        <taxon>Saccharomycetes</taxon>
        <taxon>Saccharomycetales</taxon>
        <taxon>Saccharomycetaceae</taxon>
        <taxon>Eremothecium</taxon>
    </lineage>
</organism>
<comment type="subcellular location">
    <subcellularLocation>
        <location evidence="1">Membrane</location>
        <topology evidence="1">Multi-pass membrane protein</topology>
    </subcellularLocation>
</comment>
<dbReference type="RefSeq" id="NP_984782.1">
    <property type="nucleotide sequence ID" value="NM_210136.1"/>
</dbReference>
<keyword evidence="2 5" id="KW-0812">Transmembrane</keyword>
<dbReference type="PANTHER" id="PTHR13377:SF3">
    <property type="entry name" value="TRANSMEMBRANE PROTEIN 115"/>
    <property type="match status" value="1"/>
</dbReference>
<gene>
    <name evidence="6" type="ORF">AGOS_AEL079W</name>
</gene>
<dbReference type="STRING" id="284811.Q757U1"/>
<keyword evidence="4 5" id="KW-0472">Membrane</keyword>
<dbReference type="SMART" id="SM01160">
    <property type="entry name" value="DUF1751"/>
    <property type="match status" value="1"/>
</dbReference>
<dbReference type="Pfam" id="PF08551">
    <property type="entry name" value="DUF1751"/>
    <property type="match status" value="1"/>
</dbReference>
<dbReference type="KEGG" id="ago:AGOS_AEL079W"/>
<dbReference type="HOGENOM" id="CLU_043563_1_0_1"/>
<keyword evidence="3 5" id="KW-1133">Transmembrane helix</keyword>
<evidence type="ECO:0000313" key="6">
    <source>
        <dbReference type="EMBL" id="AAS52606.1"/>
    </source>
</evidence>
<keyword evidence="7" id="KW-1185">Reference proteome</keyword>
<dbReference type="GO" id="GO:0005794">
    <property type="term" value="C:Golgi apparatus"/>
    <property type="evidence" value="ECO:0000318"/>
    <property type="project" value="GO_Central"/>
</dbReference>
<reference evidence="6 7" key="1">
    <citation type="journal article" date="2004" name="Science">
        <title>The Ashbya gossypii genome as a tool for mapping the ancient Saccharomyces cerevisiae genome.</title>
        <authorList>
            <person name="Dietrich F.S."/>
            <person name="Voegeli S."/>
            <person name="Brachat S."/>
            <person name="Lerch A."/>
            <person name="Gates K."/>
            <person name="Steiner S."/>
            <person name="Mohr C."/>
            <person name="Pohlmann R."/>
            <person name="Luedi P."/>
            <person name="Choi S."/>
            <person name="Wing R.A."/>
            <person name="Flavier A."/>
            <person name="Gaffney T.D."/>
            <person name="Philippsen P."/>
        </authorList>
    </citation>
    <scope>NUCLEOTIDE SEQUENCE [LARGE SCALE GENOMIC DNA]</scope>
    <source>
        <strain evidence="7">ATCC 10895 / CBS 109.51 / FGSC 9923 / NRRL Y-1056</strain>
    </source>
</reference>
<name>Q757U1_EREGS</name>
<reference evidence="7" key="2">
    <citation type="journal article" date="2013" name="G3 (Bethesda)">
        <title>Genomes of Ashbya fungi isolated from insects reveal four mating-type loci, numerous translocations, lack of transposons, and distinct gene duplications.</title>
        <authorList>
            <person name="Dietrich F.S."/>
            <person name="Voegeli S."/>
            <person name="Kuo S."/>
            <person name="Philippsen P."/>
        </authorList>
    </citation>
    <scope>GENOME REANNOTATION</scope>
    <source>
        <strain evidence="7">ATCC 10895 / CBS 109.51 / FGSC 9923 / NRRL Y-1056</strain>
    </source>
</reference>
<dbReference type="FunCoup" id="Q757U1">
    <property type="interactions" value="627"/>
</dbReference>
<feature type="transmembrane region" description="Helical" evidence="5">
    <location>
        <begin position="149"/>
        <end position="165"/>
    </location>
</feature>
<feature type="transmembrane region" description="Helical" evidence="5">
    <location>
        <begin position="210"/>
        <end position="227"/>
    </location>
</feature>
<sequence length="333" mass="38624">MTLSNKYIEIPGPPPLSWQTIPTATRYLSFAYVLFTVALWSTRRTASSTVEDPQLVICPIVQLVPSQILKFPYSLLLSNLVDVELWKFVVDLLNLIIGGTYIESYWNSPQEMLKYTLMIGTATNLVMCLVTFVLSFFITSIRLEYPLDGNYTMLIGFAIVYKQLLPETTIIEIRNVPFISKNFRFKLYPIFLLCTLTLSQVFWYHNISELISIWTTFFTCWLYLRFYQVLPSAVTGNVTADQVVGDASDTFQLLYFFPDIIKPVLRPIFDKSYNLAIEKYRWRTPFMPNDIELGNSLTESRVKSDITVTEERRKQLALQVLEQRINSDKEQPQ</sequence>
<dbReference type="GO" id="GO:0016020">
    <property type="term" value="C:membrane"/>
    <property type="evidence" value="ECO:0007669"/>
    <property type="project" value="UniProtKB-SubCell"/>
</dbReference>
<dbReference type="GeneID" id="4620973"/>
<dbReference type="OrthoDB" id="73612at2759"/>
<dbReference type="OMA" id="EIHFWEV"/>
<feature type="transmembrane region" description="Helical" evidence="5">
    <location>
        <begin position="115"/>
        <end position="137"/>
    </location>
</feature>
<dbReference type="PANTHER" id="PTHR13377">
    <property type="entry name" value="PLACENTAL PROTEIN 6"/>
    <property type="match status" value="1"/>
</dbReference>
<dbReference type="AlphaFoldDB" id="Q757U1"/>
<protein>
    <submittedName>
        <fullName evidence="6">AEL079Wp</fullName>
    </submittedName>
</protein>
<dbReference type="GO" id="GO:0006890">
    <property type="term" value="P:retrograde vesicle-mediated transport, Golgi to endoplasmic reticulum"/>
    <property type="evidence" value="ECO:0000318"/>
    <property type="project" value="GO_Central"/>
</dbReference>
<dbReference type="Proteomes" id="UP000000591">
    <property type="component" value="Chromosome V"/>
</dbReference>
<evidence type="ECO:0000256" key="3">
    <source>
        <dbReference type="ARBA" id="ARBA00022989"/>
    </source>
</evidence>
<evidence type="ECO:0000256" key="2">
    <source>
        <dbReference type="ARBA" id="ARBA00022692"/>
    </source>
</evidence>
<accession>Q757U1</accession>
<evidence type="ECO:0000256" key="4">
    <source>
        <dbReference type="ARBA" id="ARBA00023136"/>
    </source>
</evidence>
<proteinExistence type="predicted"/>
<dbReference type="InParanoid" id="Q757U1"/>
<evidence type="ECO:0000256" key="5">
    <source>
        <dbReference type="SAM" id="Phobius"/>
    </source>
</evidence>
<feature type="transmembrane region" description="Helical" evidence="5">
    <location>
        <begin position="185"/>
        <end position="204"/>
    </location>
</feature>
<dbReference type="eggNOG" id="KOG2890">
    <property type="taxonomic scope" value="Eukaryota"/>
</dbReference>
<evidence type="ECO:0000313" key="7">
    <source>
        <dbReference type="Proteomes" id="UP000000591"/>
    </source>
</evidence>
<evidence type="ECO:0000256" key="1">
    <source>
        <dbReference type="ARBA" id="ARBA00004141"/>
    </source>
</evidence>
<dbReference type="InterPro" id="IPR013861">
    <property type="entry name" value="TMEM115/Pdh1/Rbl19"/>
</dbReference>